<dbReference type="Proteomes" id="UP000230304">
    <property type="component" value="Unassembled WGS sequence"/>
</dbReference>
<dbReference type="NCBIfam" id="TIGR01175">
    <property type="entry name" value="pilM"/>
    <property type="match status" value="1"/>
</dbReference>
<evidence type="ECO:0000313" key="1">
    <source>
        <dbReference type="EMBL" id="PIV43234.1"/>
    </source>
</evidence>
<dbReference type="Gene3D" id="3.30.1490.300">
    <property type="match status" value="1"/>
</dbReference>
<dbReference type="InterPro" id="IPR050696">
    <property type="entry name" value="FtsA/MreB"/>
</dbReference>
<dbReference type="EMBL" id="PEUA01000020">
    <property type="protein sequence ID" value="PIV43234.1"/>
    <property type="molecule type" value="Genomic_DNA"/>
</dbReference>
<gene>
    <name evidence="1" type="ORF">COS26_00935</name>
</gene>
<accession>A0A2M7D8D0</accession>
<organism evidence="1 2">
    <name type="scientific">Candidatus Nealsonbacteria bacterium CG02_land_8_20_14_3_00_40_11</name>
    <dbReference type="NCBI Taxonomy" id="1974700"/>
    <lineage>
        <taxon>Bacteria</taxon>
        <taxon>Candidatus Nealsoniibacteriota</taxon>
    </lineage>
</organism>
<dbReference type="PIRSF" id="PIRSF019169">
    <property type="entry name" value="PilM"/>
    <property type="match status" value="1"/>
</dbReference>
<proteinExistence type="predicted"/>
<feature type="non-terminal residue" evidence="1">
    <location>
        <position position="1"/>
    </location>
</feature>
<dbReference type="CDD" id="cd24049">
    <property type="entry name" value="ASKHA_NBD_PilM"/>
    <property type="match status" value="1"/>
</dbReference>
<evidence type="ECO:0000313" key="2">
    <source>
        <dbReference type="Proteomes" id="UP000230304"/>
    </source>
</evidence>
<dbReference type="SUPFAM" id="SSF53067">
    <property type="entry name" value="Actin-like ATPase domain"/>
    <property type="match status" value="2"/>
</dbReference>
<name>A0A2M7D8D0_9BACT</name>
<dbReference type="PANTHER" id="PTHR32432:SF3">
    <property type="entry name" value="ETHANOLAMINE UTILIZATION PROTEIN EUTJ"/>
    <property type="match status" value="1"/>
</dbReference>
<comment type="caution">
    <text evidence="1">The sequence shown here is derived from an EMBL/GenBank/DDBJ whole genome shotgun (WGS) entry which is preliminary data.</text>
</comment>
<dbReference type="Gene3D" id="3.30.420.40">
    <property type="match status" value="2"/>
</dbReference>
<evidence type="ECO:0008006" key="3">
    <source>
        <dbReference type="Google" id="ProtNLM"/>
    </source>
</evidence>
<sequence length="346" mass="38208">LKVIQLERKREGFDLASFGETQIKPGIIKGGEIKNEDGLAKIIKKAITGVKGKKIKTKYVIASLPEEKAFLQVIQMPRMLEEDLKSAVIFEAENYIPLPIEDVYLDSQIVLPVKNHLDHYDILIAALPKRTVDPYLSSLKKAGLKPLALEIESLAVARALIKDEVTVSPVLLIDLGATRTSFIIFSGHALRFTSSIPVSSQKFTEAIARTMGIDLAAAEKMKAKYGLETKISKEGGQVFDALIPPLTDLIEQIRKYLDYYQTHTSHEHLLPDGKKVSKILLCGGGANLIGLNDFLSRELDLPVELGNPWINILPEGKKEVPELSLEKTFTFASALGLALRGQKEND</sequence>
<dbReference type="AlphaFoldDB" id="A0A2M7D8D0"/>
<dbReference type="PANTHER" id="PTHR32432">
    <property type="entry name" value="CELL DIVISION PROTEIN FTSA-RELATED"/>
    <property type="match status" value="1"/>
</dbReference>
<reference evidence="2" key="1">
    <citation type="submission" date="2017-09" db="EMBL/GenBank/DDBJ databases">
        <title>Depth-based differentiation of microbial function through sediment-hosted aquifers and enrichment of novel symbionts in the deep terrestrial subsurface.</title>
        <authorList>
            <person name="Probst A.J."/>
            <person name="Ladd B."/>
            <person name="Jarett J.K."/>
            <person name="Geller-Mcgrath D.E."/>
            <person name="Sieber C.M.K."/>
            <person name="Emerson J.B."/>
            <person name="Anantharaman K."/>
            <person name="Thomas B.C."/>
            <person name="Malmstrom R."/>
            <person name="Stieglmeier M."/>
            <person name="Klingl A."/>
            <person name="Woyke T."/>
            <person name="Ryan C.M."/>
            <person name="Banfield J.F."/>
        </authorList>
    </citation>
    <scope>NUCLEOTIDE SEQUENCE [LARGE SCALE GENOMIC DNA]</scope>
</reference>
<dbReference type="InterPro" id="IPR043129">
    <property type="entry name" value="ATPase_NBD"/>
</dbReference>
<dbReference type="Pfam" id="PF11104">
    <property type="entry name" value="PilM_2"/>
    <property type="match status" value="1"/>
</dbReference>
<dbReference type="InterPro" id="IPR005883">
    <property type="entry name" value="PilM"/>
</dbReference>
<protein>
    <recommendedName>
        <fullName evidence="3">SHS2 domain-containing protein</fullName>
    </recommendedName>
</protein>